<sequence>MCSLGIPYESVKNPAFEELVRYLKPDCTIPTPKLLELNTGKLSYSVRKGLFSRSIGPLSVTFDVFSRADEKYLAFSIHYFTDFSSRKNVVFLRKLLLSEIDAESILTSLRRAVSTLNHVKVMFTNMVMPSVEMAGLFSQIDATKRSSICFYHYISEFVEKLLEIDEFEDSVEQLQNFVAKIRAEPDLYRKFRRIQFSKNGELDLPSIDKECWQSKTMFLTRCLLLHNTFTDLSIRNYGRGYITYTTFELLAGLQKIMFHCTRCSRDVSTANSSISQVIPAIMSIRNFIAQLPNANAVDKSIRDIFTTTFSPLTSGLLGQRFEMAMLLDARFAYREGLYARSGWFGIEKNVANSMNITTDSHSDNVYGEESKLLSKSEKWRIASAEFKKYRRMCTTDPGCTRNPFVWWSIRRTELPHLFDVAREYLACPAVSIDSRYFFGEGGKYSHLCHIYNYDQLEICLNIAGHCQEFRGRGFGEQCMSPHLIDRLNDYVVREGRMMTREKEIAQSTGAWHSSPSNVPYFVPSQKRILDDPIEKTPAKLKRYSIQTTLPQSSEKSSSEQKIKHIFQEPISEIKPELFDDVKLEPPDYENESYKMALSSKPIDSCNDYSPKEKRESSNRRCLLCDQIVSQDDLKNCRIDSERCYLVAGAVLSCKIKMDTAKAIFERSNDTYVCRVHFKETCEAFLKSLEIDHEGKTLIFSQHMMEKFMKITKWISGRDVEISESKILIAQFFTKYNRTAEKIDASKFSQHETATAQSEVKPKKIRAPRKQVLEDVTGNDTMVKLIELEPFKLPDLSLVMQEGTEEYEEKEENVDEEHTKNQKMGTETCSFCGIRGERVKMLRVPRSWEKRAIWIDKIGSEFEERLNANGESYVCRSHFSEHSFGRRGRLLRGELPEVTSEKVEVTYRVDGSKFLKLGEQRIKTDKTSSIDLAK</sequence>
<dbReference type="Gene3D" id="6.20.210.20">
    <property type="entry name" value="THAP domain"/>
    <property type="match status" value="1"/>
</dbReference>
<dbReference type="InterPro" id="IPR040129">
    <property type="entry name" value="Lin-15B-like"/>
</dbReference>
<dbReference type="PROSITE" id="PS50950">
    <property type="entry name" value="ZF_THAP"/>
    <property type="match status" value="1"/>
</dbReference>
<reference evidence="7" key="2">
    <citation type="submission" date="2022-06" db="UniProtKB">
        <authorList>
            <consortium name="EnsemblMetazoa"/>
        </authorList>
    </citation>
    <scope>IDENTIFICATION</scope>
    <source>
        <strain evidence="7">DF5081</strain>
    </source>
</reference>
<dbReference type="SUPFAM" id="SSF53098">
    <property type="entry name" value="Ribonuclease H-like"/>
    <property type="match status" value="1"/>
</dbReference>
<evidence type="ECO:0000256" key="4">
    <source>
        <dbReference type="ARBA" id="ARBA00023125"/>
    </source>
</evidence>
<dbReference type="InterPro" id="IPR038441">
    <property type="entry name" value="THAP_Znf_sf"/>
</dbReference>
<evidence type="ECO:0000313" key="8">
    <source>
        <dbReference type="Proteomes" id="UP000005237"/>
    </source>
</evidence>
<keyword evidence="4 5" id="KW-0238">DNA-binding</keyword>
<evidence type="ECO:0000313" key="7">
    <source>
        <dbReference type="EnsemblMetazoa" id="CJA08267.1"/>
    </source>
</evidence>
<proteinExistence type="predicted"/>
<evidence type="ECO:0000259" key="6">
    <source>
        <dbReference type="PROSITE" id="PS50950"/>
    </source>
</evidence>
<name>A0A8R1HS17_CAEJA</name>
<dbReference type="PANTHER" id="PTHR22716">
    <property type="entry name" value="ETS CLASS TRANSCRIPTION FACTOR-RELATED-RELATED"/>
    <property type="match status" value="1"/>
</dbReference>
<keyword evidence="1" id="KW-0479">Metal-binding</keyword>
<dbReference type="Pfam" id="PF25375">
    <property type="entry name" value="Lin-15B"/>
    <property type="match status" value="1"/>
</dbReference>
<evidence type="ECO:0000256" key="1">
    <source>
        <dbReference type="ARBA" id="ARBA00022723"/>
    </source>
</evidence>
<dbReference type="AlphaFoldDB" id="A0A8R1HS17"/>
<evidence type="ECO:0000256" key="5">
    <source>
        <dbReference type="PROSITE-ProRule" id="PRU00309"/>
    </source>
</evidence>
<dbReference type="GO" id="GO:0003677">
    <property type="term" value="F:DNA binding"/>
    <property type="evidence" value="ECO:0007669"/>
    <property type="project" value="UniProtKB-UniRule"/>
</dbReference>
<protein>
    <submittedName>
        <fullName evidence="7">THAP-type domain-containing protein</fullName>
    </submittedName>
</protein>
<keyword evidence="8" id="KW-1185">Reference proteome</keyword>
<dbReference type="SMART" id="SM00692">
    <property type="entry name" value="DM3"/>
    <property type="match status" value="1"/>
</dbReference>
<dbReference type="InterPro" id="IPR006612">
    <property type="entry name" value="THAP_Znf"/>
</dbReference>
<evidence type="ECO:0000256" key="3">
    <source>
        <dbReference type="ARBA" id="ARBA00022833"/>
    </source>
</evidence>
<feature type="domain" description="THAP-type" evidence="6">
    <location>
        <begin position="823"/>
        <end position="898"/>
    </location>
</feature>
<dbReference type="PANTHER" id="PTHR22716:SF1">
    <property type="entry name" value="ETS CLASS TRANSCRIPTION FACTOR-RELATED"/>
    <property type="match status" value="1"/>
</dbReference>
<dbReference type="Proteomes" id="UP000005237">
    <property type="component" value="Unassembled WGS sequence"/>
</dbReference>
<dbReference type="EnsemblMetazoa" id="CJA08267.1">
    <property type="protein sequence ID" value="CJA08267.1"/>
    <property type="gene ID" value="WBGene00127471"/>
</dbReference>
<dbReference type="InterPro" id="IPR057432">
    <property type="entry name" value="Lin-15A/B-like_dom"/>
</dbReference>
<reference evidence="8" key="1">
    <citation type="submission" date="2010-08" db="EMBL/GenBank/DDBJ databases">
        <authorList>
            <consortium name="Caenorhabditis japonica Sequencing Consortium"/>
            <person name="Wilson R.K."/>
        </authorList>
    </citation>
    <scope>NUCLEOTIDE SEQUENCE [LARGE SCALE GENOMIC DNA]</scope>
    <source>
        <strain evidence="8">DF5081</strain>
    </source>
</reference>
<keyword evidence="3" id="KW-0862">Zinc</keyword>
<keyword evidence="2 5" id="KW-0863">Zinc-finger</keyword>
<organism evidence="7 8">
    <name type="scientific">Caenorhabditis japonica</name>
    <dbReference type="NCBI Taxonomy" id="281687"/>
    <lineage>
        <taxon>Eukaryota</taxon>
        <taxon>Metazoa</taxon>
        <taxon>Ecdysozoa</taxon>
        <taxon>Nematoda</taxon>
        <taxon>Chromadorea</taxon>
        <taxon>Rhabditida</taxon>
        <taxon>Rhabditina</taxon>
        <taxon>Rhabditomorpha</taxon>
        <taxon>Rhabditoidea</taxon>
        <taxon>Rhabditidae</taxon>
        <taxon>Peloderinae</taxon>
        <taxon>Caenorhabditis</taxon>
    </lineage>
</organism>
<dbReference type="GO" id="GO:0040027">
    <property type="term" value="P:negative regulation of vulval development"/>
    <property type="evidence" value="ECO:0007669"/>
    <property type="project" value="InterPro"/>
</dbReference>
<dbReference type="InterPro" id="IPR012337">
    <property type="entry name" value="RNaseH-like_sf"/>
</dbReference>
<evidence type="ECO:0000256" key="2">
    <source>
        <dbReference type="ARBA" id="ARBA00022771"/>
    </source>
</evidence>
<accession>A0A8R1HS17</accession>
<dbReference type="SUPFAM" id="SSF57716">
    <property type="entry name" value="Glucocorticoid receptor-like (DNA-binding domain)"/>
    <property type="match status" value="1"/>
</dbReference>
<dbReference type="GO" id="GO:0008270">
    <property type="term" value="F:zinc ion binding"/>
    <property type="evidence" value="ECO:0007669"/>
    <property type="project" value="UniProtKB-KW"/>
</dbReference>